<evidence type="ECO:0000313" key="2">
    <source>
        <dbReference type="Proteomes" id="UP000038204"/>
    </source>
</evidence>
<accession>A0A0T9RR31</accession>
<dbReference type="Proteomes" id="UP000038204">
    <property type="component" value="Unassembled WGS sequence"/>
</dbReference>
<name>A0A0T9RR31_9GAMM</name>
<sequence>MIREAGHHTEFALIDQHFQPNICRALPALANDTGHRVLATVIAIPHQREAPFHHKIVLLNHYFAGNRVDRLRIQNSAFQEA</sequence>
<dbReference type="EMBL" id="CQBK01000073">
    <property type="protein sequence ID" value="CNI78488.1"/>
    <property type="molecule type" value="Genomic_DNA"/>
</dbReference>
<organism evidence="1 2">
    <name type="scientific">Yersinia similis</name>
    <dbReference type="NCBI Taxonomy" id="367190"/>
    <lineage>
        <taxon>Bacteria</taxon>
        <taxon>Pseudomonadati</taxon>
        <taxon>Pseudomonadota</taxon>
        <taxon>Gammaproteobacteria</taxon>
        <taxon>Enterobacterales</taxon>
        <taxon>Yersiniaceae</taxon>
        <taxon>Yersinia</taxon>
    </lineage>
</organism>
<protein>
    <submittedName>
        <fullName evidence="1">Uncharacterized protein</fullName>
    </submittedName>
</protein>
<reference evidence="1 2" key="1">
    <citation type="submission" date="2015-03" db="EMBL/GenBank/DDBJ databases">
        <authorList>
            <person name="Murphy D."/>
        </authorList>
    </citation>
    <scope>NUCLEOTIDE SEQUENCE [LARGE SCALE GENOMIC DNA]</scope>
    <source>
        <strain evidence="1 2">Y233</strain>
    </source>
</reference>
<gene>
    <name evidence="1" type="ORF">ERS008667_04324</name>
</gene>
<proteinExistence type="predicted"/>
<dbReference type="AlphaFoldDB" id="A0A0T9RR31"/>
<evidence type="ECO:0000313" key="1">
    <source>
        <dbReference type="EMBL" id="CNI78488.1"/>
    </source>
</evidence>